<dbReference type="Proteomes" id="UP000299102">
    <property type="component" value="Unassembled WGS sequence"/>
</dbReference>
<evidence type="ECO:0000256" key="1">
    <source>
        <dbReference type="SAM" id="MobiDB-lite"/>
    </source>
</evidence>
<organism evidence="2 3">
    <name type="scientific">Eumeta variegata</name>
    <name type="common">Bagworm moth</name>
    <name type="synonym">Eumeta japonica</name>
    <dbReference type="NCBI Taxonomy" id="151549"/>
    <lineage>
        <taxon>Eukaryota</taxon>
        <taxon>Metazoa</taxon>
        <taxon>Ecdysozoa</taxon>
        <taxon>Arthropoda</taxon>
        <taxon>Hexapoda</taxon>
        <taxon>Insecta</taxon>
        <taxon>Pterygota</taxon>
        <taxon>Neoptera</taxon>
        <taxon>Endopterygota</taxon>
        <taxon>Lepidoptera</taxon>
        <taxon>Glossata</taxon>
        <taxon>Ditrysia</taxon>
        <taxon>Tineoidea</taxon>
        <taxon>Psychidae</taxon>
        <taxon>Oiketicinae</taxon>
        <taxon>Eumeta</taxon>
    </lineage>
</organism>
<evidence type="ECO:0000313" key="2">
    <source>
        <dbReference type="EMBL" id="GBP81738.1"/>
    </source>
</evidence>
<keyword evidence="3" id="KW-1185">Reference proteome</keyword>
<dbReference type="EMBL" id="BGZK01001528">
    <property type="protein sequence ID" value="GBP81738.1"/>
    <property type="molecule type" value="Genomic_DNA"/>
</dbReference>
<sequence>MDSITEVRRSRRPTAASGRRREPPHWTGTAPRADGVVRANAARGAARLVRGQHPLSRMNKVRFGASPIAGRLIANRSDAHAARGRPALERAKIF</sequence>
<accession>A0A4C1Z088</accession>
<dbReference type="AlphaFoldDB" id="A0A4C1Z088"/>
<reference evidence="2 3" key="1">
    <citation type="journal article" date="2019" name="Commun. Biol.">
        <title>The bagworm genome reveals a unique fibroin gene that provides high tensile strength.</title>
        <authorList>
            <person name="Kono N."/>
            <person name="Nakamura H."/>
            <person name="Ohtoshi R."/>
            <person name="Tomita M."/>
            <person name="Numata K."/>
            <person name="Arakawa K."/>
        </authorList>
    </citation>
    <scope>NUCLEOTIDE SEQUENCE [LARGE SCALE GENOMIC DNA]</scope>
</reference>
<proteinExistence type="predicted"/>
<comment type="caution">
    <text evidence="2">The sequence shown here is derived from an EMBL/GenBank/DDBJ whole genome shotgun (WGS) entry which is preliminary data.</text>
</comment>
<feature type="region of interest" description="Disordered" evidence="1">
    <location>
        <begin position="1"/>
        <end position="37"/>
    </location>
</feature>
<name>A0A4C1Z088_EUMVA</name>
<protein>
    <submittedName>
        <fullName evidence="2">Uncharacterized protein</fullName>
    </submittedName>
</protein>
<gene>
    <name evidence="2" type="ORF">EVAR_62654_1</name>
</gene>
<evidence type="ECO:0000313" key="3">
    <source>
        <dbReference type="Proteomes" id="UP000299102"/>
    </source>
</evidence>